<dbReference type="GO" id="GO:0008234">
    <property type="term" value="F:cysteine-type peptidase activity"/>
    <property type="evidence" value="ECO:0007669"/>
    <property type="project" value="UniProtKB-KW"/>
</dbReference>
<dbReference type="InterPro" id="IPR036764">
    <property type="entry name" value="Peptidase_Prp_sf"/>
</dbReference>
<evidence type="ECO:0000256" key="2">
    <source>
        <dbReference type="ARBA" id="ARBA00022670"/>
    </source>
</evidence>
<evidence type="ECO:0000256" key="3">
    <source>
        <dbReference type="ARBA" id="ARBA00022801"/>
    </source>
</evidence>
<evidence type="ECO:0000256" key="4">
    <source>
        <dbReference type="ARBA" id="ARBA00022807"/>
    </source>
</evidence>
<dbReference type="Pfam" id="PF04327">
    <property type="entry name" value="Peptidase_Prp"/>
    <property type="match status" value="1"/>
</dbReference>
<evidence type="ECO:0000256" key="5">
    <source>
        <dbReference type="ARBA" id="ARBA00044503"/>
    </source>
</evidence>
<dbReference type="GO" id="GO:0042254">
    <property type="term" value="P:ribosome biogenesis"/>
    <property type="evidence" value="ECO:0007669"/>
    <property type="project" value="UniProtKB-KW"/>
</dbReference>
<proteinExistence type="inferred from homology"/>
<dbReference type="RefSeq" id="WP_072722847.1">
    <property type="nucleotide sequence ID" value="NZ_FQXH01000005.1"/>
</dbReference>
<dbReference type="STRING" id="1123350.SAMN02744040_00017"/>
<dbReference type="Proteomes" id="UP000242520">
    <property type="component" value="Unassembled WGS sequence"/>
</dbReference>
<keyword evidence="4" id="KW-0788">Thiol protease</keyword>
<comment type="similarity">
    <text evidence="5">Belongs to the Prp family.</text>
</comment>
<dbReference type="OrthoDB" id="48998at2"/>
<evidence type="ECO:0000256" key="1">
    <source>
        <dbReference type="ARBA" id="ARBA00022517"/>
    </source>
</evidence>
<accession>A0A1M5NG07</accession>
<evidence type="ECO:0000256" key="6">
    <source>
        <dbReference type="ARBA" id="ARBA00044538"/>
    </source>
</evidence>
<dbReference type="PANTHER" id="PTHR39178:SF1">
    <property type="entry name" value="RIBOSOMAL-PROCESSING CYSTEINE PROTEASE PRP"/>
    <property type="match status" value="1"/>
</dbReference>
<keyword evidence="8" id="KW-1185">Reference proteome</keyword>
<evidence type="ECO:0000313" key="7">
    <source>
        <dbReference type="EMBL" id="SHG88451.1"/>
    </source>
</evidence>
<evidence type="ECO:0000313" key="8">
    <source>
        <dbReference type="Proteomes" id="UP000242520"/>
    </source>
</evidence>
<dbReference type="PANTHER" id="PTHR39178">
    <property type="entry name" value="HYPOTHETICAL RIBOSOME-ASSOCIATED PROTEIN"/>
    <property type="match status" value="1"/>
</dbReference>
<keyword evidence="2" id="KW-0645">Protease</keyword>
<keyword evidence="3" id="KW-0378">Hydrolase</keyword>
<dbReference type="GO" id="GO:0006508">
    <property type="term" value="P:proteolysis"/>
    <property type="evidence" value="ECO:0007669"/>
    <property type="project" value="UniProtKB-KW"/>
</dbReference>
<dbReference type="SUPFAM" id="SSF118010">
    <property type="entry name" value="TM1457-like"/>
    <property type="match status" value="1"/>
</dbReference>
<keyword evidence="1" id="KW-0690">Ribosome biogenesis</keyword>
<dbReference type="Gene3D" id="3.30.70.1490">
    <property type="entry name" value="Cysteine protease Prp"/>
    <property type="match status" value="1"/>
</dbReference>
<dbReference type="AlphaFoldDB" id="A0A1M5NG07"/>
<protein>
    <recommendedName>
        <fullName evidence="6">Ribosomal processing cysteine protease Prp</fullName>
    </recommendedName>
</protein>
<name>A0A1M5NG07_9FIRM</name>
<sequence length="110" mass="12189">MIRVRIKRNSEGNIIEFSINGHAGFAEHGQDVVCAAVSVLSQTAVLGICDYAKVNCEFNIDDGKLQCKIPSDISDEKRKIIDAILETMVLGLKNIKEGYSSYIKLKEEEV</sequence>
<dbReference type="CDD" id="cd16332">
    <property type="entry name" value="Prp-like"/>
    <property type="match status" value="1"/>
</dbReference>
<dbReference type="InterPro" id="IPR007422">
    <property type="entry name" value="Peptidase_Prp"/>
</dbReference>
<dbReference type="EMBL" id="FQXH01000005">
    <property type="protein sequence ID" value="SHG88451.1"/>
    <property type="molecule type" value="Genomic_DNA"/>
</dbReference>
<gene>
    <name evidence="7" type="ORF">SAMN02744040_00017</name>
</gene>
<organism evidence="7 8">
    <name type="scientific">Tepidibacter thalassicus DSM 15285</name>
    <dbReference type="NCBI Taxonomy" id="1123350"/>
    <lineage>
        <taxon>Bacteria</taxon>
        <taxon>Bacillati</taxon>
        <taxon>Bacillota</taxon>
        <taxon>Clostridia</taxon>
        <taxon>Peptostreptococcales</taxon>
        <taxon>Peptostreptococcaceae</taxon>
        <taxon>Tepidibacter</taxon>
    </lineage>
</organism>
<reference evidence="8" key="1">
    <citation type="submission" date="2016-11" db="EMBL/GenBank/DDBJ databases">
        <authorList>
            <person name="Varghese N."/>
            <person name="Submissions S."/>
        </authorList>
    </citation>
    <scope>NUCLEOTIDE SEQUENCE [LARGE SCALE GENOMIC DNA]</scope>
    <source>
        <strain evidence="8">DSM 15285</strain>
    </source>
</reference>